<dbReference type="GO" id="GO:0016763">
    <property type="term" value="F:pentosyltransferase activity"/>
    <property type="evidence" value="ECO:0007669"/>
    <property type="project" value="TreeGrafter"/>
</dbReference>
<evidence type="ECO:0000256" key="1">
    <source>
        <dbReference type="ARBA" id="ARBA00004651"/>
    </source>
</evidence>
<evidence type="ECO:0000313" key="10">
    <source>
        <dbReference type="EMBL" id="OGL46880.1"/>
    </source>
</evidence>
<feature type="transmembrane region" description="Helical" evidence="8">
    <location>
        <begin position="272"/>
        <end position="292"/>
    </location>
</feature>
<feature type="transmembrane region" description="Helical" evidence="8">
    <location>
        <begin position="233"/>
        <end position="266"/>
    </location>
</feature>
<keyword evidence="7 8" id="KW-0472">Membrane</keyword>
<sequence length="348" mass="39899">MPYKNAFLWNGNHFFREFCFFQDILFNVITCFLQLKPQISCLENLLLTVENKLHYIGRKSQCTGGIMINIKKSGKTPPHLIIFLLILGISAWLRLYNLKLNPGWYHDECVFVDQSWNLIHGKFQWEAVSNTFLPRLPLPHLLTGALMLLFGKHLLVIRTFYALCGISIVVILYFTGVVAGNRNYGLLYATVYAIMPYTVLYNRWGFTYNLVTALSAGGFLLMLIYLKDKRLKWLWLAVLCTGLALVSEIISIIVFVFVAISLLFLPERRKNFAILSTAFIPLFLYLVFMWIFKNHIFIQDTGVIFQKRAVESGFLSGFVKNPAPRARGLLPGPRRTVIIRKAFPGAVL</sequence>
<dbReference type="GO" id="GO:0005886">
    <property type="term" value="C:plasma membrane"/>
    <property type="evidence" value="ECO:0007669"/>
    <property type="project" value="UniProtKB-SubCell"/>
</dbReference>
<evidence type="ECO:0000256" key="3">
    <source>
        <dbReference type="ARBA" id="ARBA00022676"/>
    </source>
</evidence>
<dbReference type="InterPro" id="IPR050297">
    <property type="entry name" value="LipidA_mod_glycosyltrf_83"/>
</dbReference>
<feature type="transmembrane region" description="Helical" evidence="8">
    <location>
        <begin position="155"/>
        <end position="176"/>
    </location>
</feature>
<dbReference type="PANTHER" id="PTHR33908:SF11">
    <property type="entry name" value="MEMBRANE PROTEIN"/>
    <property type="match status" value="1"/>
</dbReference>
<keyword evidence="4" id="KW-0808">Transferase</keyword>
<evidence type="ECO:0000313" key="11">
    <source>
        <dbReference type="Proteomes" id="UP000179266"/>
    </source>
</evidence>
<comment type="subcellular location">
    <subcellularLocation>
        <location evidence="1">Cell membrane</location>
        <topology evidence="1">Multi-pass membrane protein</topology>
    </subcellularLocation>
</comment>
<evidence type="ECO:0000256" key="6">
    <source>
        <dbReference type="ARBA" id="ARBA00022989"/>
    </source>
</evidence>
<feature type="transmembrane region" description="Helical" evidence="8">
    <location>
        <begin position="77"/>
        <end position="95"/>
    </location>
</feature>
<evidence type="ECO:0000256" key="5">
    <source>
        <dbReference type="ARBA" id="ARBA00022692"/>
    </source>
</evidence>
<evidence type="ECO:0000256" key="4">
    <source>
        <dbReference type="ARBA" id="ARBA00022679"/>
    </source>
</evidence>
<evidence type="ECO:0000256" key="8">
    <source>
        <dbReference type="SAM" id="Phobius"/>
    </source>
</evidence>
<feature type="domain" description="Glycosyltransferase RgtA/B/C/D-like" evidence="9">
    <location>
        <begin position="137"/>
        <end position="289"/>
    </location>
</feature>
<evidence type="ECO:0000256" key="7">
    <source>
        <dbReference type="ARBA" id="ARBA00023136"/>
    </source>
</evidence>
<organism evidence="10 11">
    <name type="scientific">Candidatus Schekmanbacteria bacterium RBG_13_48_7</name>
    <dbReference type="NCBI Taxonomy" id="1817878"/>
    <lineage>
        <taxon>Bacteria</taxon>
        <taxon>Candidatus Schekmaniibacteriota</taxon>
    </lineage>
</organism>
<dbReference type="EMBL" id="MGDD01000108">
    <property type="protein sequence ID" value="OGL46880.1"/>
    <property type="molecule type" value="Genomic_DNA"/>
</dbReference>
<keyword evidence="5 8" id="KW-0812">Transmembrane</keyword>
<accession>A0A1F7RZL5</accession>
<reference evidence="10 11" key="1">
    <citation type="journal article" date="2016" name="Nat. Commun.">
        <title>Thousands of microbial genomes shed light on interconnected biogeochemical processes in an aquifer system.</title>
        <authorList>
            <person name="Anantharaman K."/>
            <person name="Brown C.T."/>
            <person name="Hug L.A."/>
            <person name="Sharon I."/>
            <person name="Castelle C.J."/>
            <person name="Probst A.J."/>
            <person name="Thomas B.C."/>
            <person name="Singh A."/>
            <person name="Wilkins M.J."/>
            <person name="Karaoz U."/>
            <person name="Brodie E.L."/>
            <person name="Williams K.H."/>
            <person name="Hubbard S.S."/>
            <person name="Banfield J.F."/>
        </authorList>
    </citation>
    <scope>NUCLEOTIDE SEQUENCE [LARGE SCALE GENOMIC DNA]</scope>
</reference>
<dbReference type="InterPro" id="IPR038731">
    <property type="entry name" value="RgtA/B/C-like"/>
</dbReference>
<gene>
    <name evidence="10" type="ORF">A2161_03850</name>
</gene>
<comment type="caution">
    <text evidence="10">The sequence shown here is derived from an EMBL/GenBank/DDBJ whole genome shotgun (WGS) entry which is preliminary data.</text>
</comment>
<dbReference type="Proteomes" id="UP000179266">
    <property type="component" value="Unassembled WGS sequence"/>
</dbReference>
<keyword evidence="3" id="KW-0328">Glycosyltransferase</keyword>
<evidence type="ECO:0000259" key="9">
    <source>
        <dbReference type="Pfam" id="PF13231"/>
    </source>
</evidence>
<feature type="transmembrane region" description="Helical" evidence="8">
    <location>
        <begin position="206"/>
        <end position="226"/>
    </location>
</feature>
<proteinExistence type="predicted"/>
<dbReference type="AlphaFoldDB" id="A0A1F7RZL5"/>
<dbReference type="Pfam" id="PF13231">
    <property type="entry name" value="PMT_2"/>
    <property type="match status" value="1"/>
</dbReference>
<evidence type="ECO:0000256" key="2">
    <source>
        <dbReference type="ARBA" id="ARBA00022475"/>
    </source>
</evidence>
<keyword evidence="6 8" id="KW-1133">Transmembrane helix</keyword>
<keyword evidence="2" id="KW-1003">Cell membrane</keyword>
<dbReference type="PANTHER" id="PTHR33908">
    <property type="entry name" value="MANNOSYLTRANSFERASE YKCB-RELATED"/>
    <property type="match status" value="1"/>
</dbReference>
<name>A0A1F7RZL5_9BACT</name>
<dbReference type="GO" id="GO:0009103">
    <property type="term" value="P:lipopolysaccharide biosynthetic process"/>
    <property type="evidence" value="ECO:0007669"/>
    <property type="project" value="UniProtKB-ARBA"/>
</dbReference>
<feature type="transmembrane region" description="Helical" evidence="8">
    <location>
        <begin position="183"/>
        <end position="200"/>
    </location>
</feature>
<protein>
    <recommendedName>
        <fullName evidence="9">Glycosyltransferase RgtA/B/C/D-like domain-containing protein</fullName>
    </recommendedName>
</protein>